<comment type="caution">
    <text evidence="2">The sequence shown here is derived from an EMBL/GenBank/DDBJ whole genome shotgun (WGS) entry which is preliminary data.</text>
</comment>
<name>A0A8T0JAI5_CERPU</name>
<feature type="compositionally biased region" description="Polar residues" evidence="1">
    <location>
        <begin position="75"/>
        <end position="84"/>
    </location>
</feature>
<keyword evidence="3" id="KW-1185">Reference proteome</keyword>
<feature type="compositionally biased region" description="Polar residues" evidence="1">
    <location>
        <begin position="48"/>
        <end position="64"/>
    </location>
</feature>
<gene>
    <name evidence="2" type="ORF">KC19_1G238900</name>
</gene>
<feature type="compositionally biased region" description="Basic residues" evidence="1">
    <location>
        <begin position="115"/>
        <end position="124"/>
    </location>
</feature>
<dbReference type="Proteomes" id="UP000822688">
    <property type="component" value="Chromosome 1"/>
</dbReference>
<evidence type="ECO:0000313" key="2">
    <source>
        <dbReference type="EMBL" id="KAG0592276.1"/>
    </source>
</evidence>
<accession>A0A8T0JAI5</accession>
<dbReference type="AlphaFoldDB" id="A0A8T0JAI5"/>
<sequence>MPLMAQGHMLLRTAWSSAAVLGNPPLRTPCKNLIHCRKRRCHSLPLLSSFNHPASTPSLPQVTDTPPHPLEPKLTQVTTQNSLLWNLKQAPKHQPNHTIPHSEPKNSLPLSLSSRKTRLKTSLE</sequence>
<proteinExistence type="predicted"/>
<dbReference type="EMBL" id="CM026421">
    <property type="protein sequence ID" value="KAG0592276.1"/>
    <property type="molecule type" value="Genomic_DNA"/>
</dbReference>
<evidence type="ECO:0000256" key="1">
    <source>
        <dbReference type="SAM" id="MobiDB-lite"/>
    </source>
</evidence>
<feature type="region of interest" description="Disordered" evidence="1">
    <location>
        <begin position="48"/>
        <end position="124"/>
    </location>
</feature>
<reference evidence="2" key="1">
    <citation type="submission" date="2020-06" db="EMBL/GenBank/DDBJ databases">
        <title>WGS assembly of Ceratodon purpureus strain R40.</title>
        <authorList>
            <person name="Carey S.B."/>
            <person name="Jenkins J."/>
            <person name="Shu S."/>
            <person name="Lovell J.T."/>
            <person name="Sreedasyam A."/>
            <person name="Maumus F."/>
            <person name="Tiley G.P."/>
            <person name="Fernandez-Pozo N."/>
            <person name="Barry K."/>
            <person name="Chen C."/>
            <person name="Wang M."/>
            <person name="Lipzen A."/>
            <person name="Daum C."/>
            <person name="Saski C.A."/>
            <person name="Payton A.C."/>
            <person name="Mcbreen J.C."/>
            <person name="Conrad R.E."/>
            <person name="Kollar L.M."/>
            <person name="Olsson S."/>
            <person name="Huttunen S."/>
            <person name="Landis J.B."/>
            <person name="Wickett N.J."/>
            <person name="Johnson M.G."/>
            <person name="Rensing S.A."/>
            <person name="Grimwood J."/>
            <person name="Schmutz J."/>
            <person name="Mcdaniel S.F."/>
        </authorList>
    </citation>
    <scope>NUCLEOTIDE SEQUENCE</scope>
    <source>
        <strain evidence="2">R40</strain>
    </source>
</reference>
<evidence type="ECO:0000313" key="3">
    <source>
        <dbReference type="Proteomes" id="UP000822688"/>
    </source>
</evidence>
<protein>
    <submittedName>
        <fullName evidence="2">Uncharacterized protein</fullName>
    </submittedName>
</protein>
<organism evidence="2 3">
    <name type="scientific">Ceratodon purpureus</name>
    <name type="common">Fire moss</name>
    <name type="synonym">Dicranum purpureum</name>
    <dbReference type="NCBI Taxonomy" id="3225"/>
    <lineage>
        <taxon>Eukaryota</taxon>
        <taxon>Viridiplantae</taxon>
        <taxon>Streptophyta</taxon>
        <taxon>Embryophyta</taxon>
        <taxon>Bryophyta</taxon>
        <taxon>Bryophytina</taxon>
        <taxon>Bryopsida</taxon>
        <taxon>Dicranidae</taxon>
        <taxon>Pseudoditrichales</taxon>
        <taxon>Ditrichaceae</taxon>
        <taxon>Ceratodon</taxon>
    </lineage>
</organism>